<reference evidence="2 3" key="1">
    <citation type="journal article" date="2023" name="Life. Sci Alliance">
        <title>Evolutionary insights into 3D genome organization and epigenetic landscape of Vigna mungo.</title>
        <authorList>
            <person name="Junaid A."/>
            <person name="Singh B."/>
            <person name="Bhatia S."/>
        </authorList>
    </citation>
    <scope>NUCLEOTIDE SEQUENCE [LARGE SCALE GENOMIC DNA]</scope>
    <source>
        <strain evidence="2">Urdbean</strain>
    </source>
</reference>
<dbReference type="EMBL" id="CP144699">
    <property type="protein sequence ID" value="WVZ19593.1"/>
    <property type="molecule type" value="Genomic_DNA"/>
</dbReference>
<protein>
    <recommendedName>
        <fullName evidence="4">Transmembrane protein</fullName>
    </recommendedName>
</protein>
<evidence type="ECO:0008006" key="4">
    <source>
        <dbReference type="Google" id="ProtNLM"/>
    </source>
</evidence>
<evidence type="ECO:0000313" key="2">
    <source>
        <dbReference type="EMBL" id="WVZ19593.1"/>
    </source>
</evidence>
<keyword evidence="1" id="KW-0472">Membrane</keyword>
<dbReference type="AlphaFoldDB" id="A0AAQ3S7U2"/>
<keyword evidence="1" id="KW-0812">Transmembrane</keyword>
<feature type="transmembrane region" description="Helical" evidence="1">
    <location>
        <begin position="64"/>
        <end position="88"/>
    </location>
</feature>
<accession>A0AAQ3S7U2</accession>
<dbReference type="Proteomes" id="UP001374535">
    <property type="component" value="Chromosome 2"/>
</dbReference>
<keyword evidence="3" id="KW-1185">Reference proteome</keyword>
<evidence type="ECO:0000313" key="3">
    <source>
        <dbReference type="Proteomes" id="UP001374535"/>
    </source>
</evidence>
<name>A0AAQ3S7U2_VIGMU</name>
<gene>
    <name evidence="2" type="ORF">V8G54_006915</name>
</gene>
<evidence type="ECO:0000256" key="1">
    <source>
        <dbReference type="SAM" id="Phobius"/>
    </source>
</evidence>
<sequence length="150" mass="17368">MDRTNQSFCIVVSSKTKQSVCQLKWHWWSHGSSLPEVNFFPRLQIKNTNSTANQNRCRKRNHNLFLLFFSVTALHSIVIGIVINFLFIRHHLSHLPIKVSKSVTSTRKPSHLTHVRCTCRHTMTMIPVTNISRSRSVGFSSLRSWLRGVE</sequence>
<keyword evidence="1" id="KW-1133">Transmembrane helix</keyword>
<proteinExistence type="predicted"/>
<organism evidence="2 3">
    <name type="scientific">Vigna mungo</name>
    <name type="common">Black gram</name>
    <name type="synonym">Phaseolus mungo</name>
    <dbReference type="NCBI Taxonomy" id="3915"/>
    <lineage>
        <taxon>Eukaryota</taxon>
        <taxon>Viridiplantae</taxon>
        <taxon>Streptophyta</taxon>
        <taxon>Embryophyta</taxon>
        <taxon>Tracheophyta</taxon>
        <taxon>Spermatophyta</taxon>
        <taxon>Magnoliopsida</taxon>
        <taxon>eudicotyledons</taxon>
        <taxon>Gunneridae</taxon>
        <taxon>Pentapetalae</taxon>
        <taxon>rosids</taxon>
        <taxon>fabids</taxon>
        <taxon>Fabales</taxon>
        <taxon>Fabaceae</taxon>
        <taxon>Papilionoideae</taxon>
        <taxon>50 kb inversion clade</taxon>
        <taxon>NPAAA clade</taxon>
        <taxon>indigoferoid/millettioid clade</taxon>
        <taxon>Phaseoleae</taxon>
        <taxon>Vigna</taxon>
    </lineage>
</organism>